<evidence type="ECO:0000313" key="1">
    <source>
        <dbReference type="EMBL" id="KZL71788.1"/>
    </source>
</evidence>
<evidence type="ECO:0000313" key="2">
    <source>
        <dbReference type="Proteomes" id="UP000076584"/>
    </source>
</evidence>
<name>A0A166TAE1_COLIC</name>
<dbReference type="OrthoDB" id="1046782at2759"/>
<protein>
    <submittedName>
        <fullName evidence="1">Glycosyl hydrolase family 71</fullName>
    </submittedName>
</protein>
<gene>
    <name evidence="1" type="ORF">CI238_02426</name>
</gene>
<dbReference type="InterPro" id="IPR005197">
    <property type="entry name" value="Glyco_hydro_71"/>
</dbReference>
<keyword evidence="2" id="KW-1185">Reference proteome</keyword>
<dbReference type="Pfam" id="PF03659">
    <property type="entry name" value="Glyco_hydro_71"/>
    <property type="match status" value="1"/>
</dbReference>
<reference evidence="1 2" key="1">
    <citation type="submission" date="2015-06" db="EMBL/GenBank/DDBJ databases">
        <title>Survival trade-offs in plant roots during colonization by closely related pathogenic and mutualistic fungi.</title>
        <authorList>
            <person name="Hacquard S."/>
            <person name="Kracher B."/>
            <person name="Hiruma K."/>
            <person name="Weinman A."/>
            <person name="Muench P."/>
            <person name="Garrido Oter R."/>
            <person name="Ver Loren van Themaat E."/>
            <person name="Dallerey J.-F."/>
            <person name="Damm U."/>
            <person name="Henrissat B."/>
            <person name="Lespinet O."/>
            <person name="Thon M."/>
            <person name="Kemen E."/>
            <person name="McHardy A.C."/>
            <person name="Schulze-Lefert P."/>
            <person name="O'Connell R.J."/>
        </authorList>
    </citation>
    <scope>NUCLEOTIDE SEQUENCE [LARGE SCALE GENOMIC DNA]</scope>
    <source>
        <strain evidence="1 2">MAFF 238704</strain>
    </source>
</reference>
<accession>A0A166TAE1</accession>
<organism evidence="1 2">
    <name type="scientific">Colletotrichum incanum</name>
    <name type="common">Soybean anthracnose fungus</name>
    <dbReference type="NCBI Taxonomy" id="1573173"/>
    <lineage>
        <taxon>Eukaryota</taxon>
        <taxon>Fungi</taxon>
        <taxon>Dikarya</taxon>
        <taxon>Ascomycota</taxon>
        <taxon>Pezizomycotina</taxon>
        <taxon>Sordariomycetes</taxon>
        <taxon>Hypocreomycetidae</taxon>
        <taxon>Glomerellales</taxon>
        <taxon>Glomerellaceae</taxon>
        <taxon>Colletotrichum</taxon>
        <taxon>Colletotrichum spaethianum species complex</taxon>
    </lineage>
</organism>
<dbReference type="Gene3D" id="3.20.20.80">
    <property type="entry name" value="Glycosidases"/>
    <property type="match status" value="1"/>
</dbReference>
<proteinExistence type="predicted"/>
<dbReference type="STRING" id="1573173.A0A166TAE1"/>
<dbReference type="Proteomes" id="UP000076584">
    <property type="component" value="Unassembled WGS sequence"/>
</dbReference>
<dbReference type="GO" id="GO:0051118">
    <property type="term" value="F:glucan endo-1,3-alpha-glucosidase activity"/>
    <property type="evidence" value="ECO:0007669"/>
    <property type="project" value="InterPro"/>
</dbReference>
<sequence>MSFLCVLALVLTALRQDRAKAAFTHFMVSNAQNYTLSDWADEVKLAQAAHIDAFALNTAYGQGDGPQYDRAFSAASSVGLKLFFSFDYAGNGPWPASEVLSLLKKFKGSSAHLLDNNKPFVSTFEGLGSASDWINIESIR</sequence>
<dbReference type="AlphaFoldDB" id="A0A166TAE1"/>
<dbReference type="EMBL" id="LFIW01002399">
    <property type="protein sequence ID" value="KZL71788.1"/>
    <property type="molecule type" value="Genomic_DNA"/>
</dbReference>
<keyword evidence="1" id="KW-0378">Hydrolase</keyword>
<comment type="caution">
    <text evidence="1">The sequence shown here is derived from an EMBL/GenBank/DDBJ whole genome shotgun (WGS) entry which is preliminary data.</text>
</comment>